<accession>A0A5B7F123</accession>
<name>A0A5B7F123_PORTR</name>
<feature type="region of interest" description="Disordered" evidence="1">
    <location>
        <begin position="40"/>
        <end position="83"/>
    </location>
</feature>
<gene>
    <name evidence="2" type="ORF">E2C01_032565</name>
</gene>
<sequence length="107" mass="11760">MQLYVPRVFAGVKNKDREVVAAHRSKVEEVPLYGSICVGGLGGVSRENDGEASSASKSERPDELWEVQGRCEESRGARDEVREDELESGVVGFGQDIQSFSQPTKFL</sequence>
<proteinExistence type="predicted"/>
<evidence type="ECO:0000256" key="1">
    <source>
        <dbReference type="SAM" id="MobiDB-lite"/>
    </source>
</evidence>
<dbReference type="EMBL" id="VSRR010004242">
    <property type="protein sequence ID" value="MPC39046.1"/>
    <property type="molecule type" value="Genomic_DNA"/>
</dbReference>
<protein>
    <submittedName>
        <fullName evidence="2">Uncharacterized protein</fullName>
    </submittedName>
</protein>
<organism evidence="2 3">
    <name type="scientific">Portunus trituberculatus</name>
    <name type="common">Swimming crab</name>
    <name type="synonym">Neptunus trituberculatus</name>
    <dbReference type="NCBI Taxonomy" id="210409"/>
    <lineage>
        <taxon>Eukaryota</taxon>
        <taxon>Metazoa</taxon>
        <taxon>Ecdysozoa</taxon>
        <taxon>Arthropoda</taxon>
        <taxon>Crustacea</taxon>
        <taxon>Multicrustacea</taxon>
        <taxon>Malacostraca</taxon>
        <taxon>Eumalacostraca</taxon>
        <taxon>Eucarida</taxon>
        <taxon>Decapoda</taxon>
        <taxon>Pleocyemata</taxon>
        <taxon>Brachyura</taxon>
        <taxon>Eubrachyura</taxon>
        <taxon>Portunoidea</taxon>
        <taxon>Portunidae</taxon>
        <taxon>Portuninae</taxon>
        <taxon>Portunus</taxon>
    </lineage>
</organism>
<dbReference type="Proteomes" id="UP000324222">
    <property type="component" value="Unassembled WGS sequence"/>
</dbReference>
<keyword evidence="3" id="KW-1185">Reference proteome</keyword>
<reference evidence="2 3" key="1">
    <citation type="submission" date="2019-05" db="EMBL/GenBank/DDBJ databases">
        <title>Another draft genome of Portunus trituberculatus and its Hox gene families provides insights of decapod evolution.</title>
        <authorList>
            <person name="Jeong J.-H."/>
            <person name="Song I."/>
            <person name="Kim S."/>
            <person name="Choi T."/>
            <person name="Kim D."/>
            <person name="Ryu S."/>
            <person name="Kim W."/>
        </authorList>
    </citation>
    <scope>NUCLEOTIDE SEQUENCE [LARGE SCALE GENOMIC DNA]</scope>
    <source>
        <tissue evidence="2">Muscle</tissue>
    </source>
</reference>
<dbReference type="AlphaFoldDB" id="A0A5B7F123"/>
<comment type="caution">
    <text evidence="2">The sequence shown here is derived from an EMBL/GenBank/DDBJ whole genome shotgun (WGS) entry which is preliminary data.</text>
</comment>
<evidence type="ECO:0000313" key="2">
    <source>
        <dbReference type="EMBL" id="MPC39046.1"/>
    </source>
</evidence>
<feature type="compositionally biased region" description="Basic and acidic residues" evidence="1">
    <location>
        <begin position="57"/>
        <end position="81"/>
    </location>
</feature>
<evidence type="ECO:0000313" key="3">
    <source>
        <dbReference type="Proteomes" id="UP000324222"/>
    </source>
</evidence>